<dbReference type="Gene3D" id="3.60.160.10">
    <property type="entry name" value="Mitochondrial biogenesis AIM24"/>
    <property type="match status" value="1"/>
</dbReference>
<dbReference type="OMA" id="WIILQDY"/>
<evidence type="ECO:0000256" key="5">
    <source>
        <dbReference type="ARBA" id="ARBA00023128"/>
    </source>
</evidence>
<reference evidence="9" key="2">
    <citation type="journal article" date="2015" name="J. Biotechnol.">
        <title>The structure of the Cyberlindnera jadinii genome and its relation to Candida utilis analyzed by the occurrence of single nucleotide polymorphisms.</title>
        <authorList>
            <person name="Rupp O."/>
            <person name="Brinkrolf K."/>
            <person name="Buerth C."/>
            <person name="Kunigo M."/>
            <person name="Schneider J."/>
            <person name="Jaenicke S."/>
            <person name="Goesmann A."/>
            <person name="Puehler A."/>
            <person name="Jaeger K.-E."/>
            <person name="Ernst J.F."/>
        </authorList>
    </citation>
    <scope>NUCLEOTIDE SEQUENCE [LARGE SCALE GENOMIC DNA]</scope>
    <source>
        <strain evidence="9">ATCC 18201 / CBS 1600 / BCRC 20928 / JCM 3617 / NBRC 0987 / NRRL Y-1542</strain>
    </source>
</reference>
<comment type="similarity">
    <text evidence="2 6">Belongs to the AIM24 family.</text>
</comment>
<evidence type="ECO:0000256" key="2">
    <source>
        <dbReference type="ARBA" id="ARBA00009322"/>
    </source>
</evidence>
<dbReference type="GO" id="GO:0005743">
    <property type="term" value="C:mitochondrial inner membrane"/>
    <property type="evidence" value="ECO:0007669"/>
    <property type="project" value="TreeGrafter"/>
</dbReference>
<dbReference type="EMBL" id="CDQK01000003">
    <property type="protein sequence ID" value="CEP22899.1"/>
    <property type="molecule type" value="Genomic_DNA"/>
</dbReference>
<dbReference type="Proteomes" id="UP000038830">
    <property type="component" value="Unassembled WGS sequence"/>
</dbReference>
<reference evidence="7" key="1">
    <citation type="submission" date="2014-12" db="EMBL/GenBank/DDBJ databases">
        <authorList>
            <person name="Jaenicke S."/>
        </authorList>
    </citation>
    <scope>NUCLEOTIDE SEQUENCE [LARGE SCALE GENOMIC DNA]</scope>
    <source>
        <strain evidence="7">CBS1600</strain>
    </source>
</reference>
<dbReference type="PANTHER" id="PTHR36959:SF2">
    <property type="entry name" value="ALTERED INHERITANCE OF MITOCHONDRIA PROTEIN 24, MITOCHONDRIAL"/>
    <property type="match status" value="1"/>
</dbReference>
<dbReference type="InterPro" id="IPR002838">
    <property type="entry name" value="AIM24"/>
</dbReference>
<evidence type="ECO:0000256" key="4">
    <source>
        <dbReference type="ARBA" id="ARBA00022946"/>
    </source>
</evidence>
<evidence type="ECO:0000256" key="1">
    <source>
        <dbReference type="ARBA" id="ARBA00004173"/>
    </source>
</evidence>
<name>A0A0H5CE84_CYBJN</name>
<dbReference type="SUPFAM" id="SSF51219">
    <property type="entry name" value="TRAP-like"/>
    <property type="match status" value="1"/>
</dbReference>
<dbReference type="EMBL" id="KV453939">
    <property type="protein sequence ID" value="ODV71685.1"/>
    <property type="molecule type" value="Genomic_DNA"/>
</dbReference>
<evidence type="ECO:0000256" key="6">
    <source>
        <dbReference type="RuleBase" id="RU363045"/>
    </source>
</evidence>
<keyword evidence="5 6" id="KW-0496">Mitochondrion</keyword>
<dbReference type="PANTHER" id="PTHR36959">
    <property type="entry name" value="ALTERED INHERITANCE OF MITOCHONDRIA PROTEIN 24, MITOCHONDRIAL"/>
    <property type="match status" value="1"/>
</dbReference>
<protein>
    <recommendedName>
        <fullName evidence="3 6">Altered inheritance of mitochondria protein 24, mitochondrial</fullName>
    </recommendedName>
</protein>
<dbReference type="Proteomes" id="UP000094389">
    <property type="component" value="Unassembled WGS sequence"/>
</dbReference>
<accession>A0A1E4RX78</accession>
<evidence type="ECO:0000256" key="3">
    <source>
        <dbReference type="ARBA" id="ARBA00013287"/>
    </source>
</evidence>
<keyword evidence="10" id="KW-1185">Reference proteome</keyword>
<comment type="subcellular location">
    <subcellularLocation>
        <location evidence="1 6">Mitochondrion</location>
    </subcellularLocation>
</comment>
<proteinExistence type="inferred from homology"/>
<dbReference type="InterPro" id="IPR016031">
    <property type="entry name" value="Trp_RNA-bd_attenuator-like_dom"/>
</dbReference>
<dbReference type="OrthoDB" id="5295771at2759"/>
<organism evidence="7 9">
    <name type="scientific">Cyberlindnera jadinii (strain ATCC 18201 / CBS 1600 / BCRC 20928 / JCM 3617 / NBRC 0987 / NRRL Y-1542)</name>
    <name type="common">Torula yeast</name>
    <name type="synonym">Candida utilis</name>
    <dbReference type="NCBI Taxonomy" id="983966"/>
    <lineage>
        <taxon>Eukaryota</taxon>
        <taxon>Fungi</taxon>
        <taxon>Dikarya</taxon>
        <taxon>Ascomycota</taxon>
        <taxon>Saccharomycotina</taxon>
        <taxon>Saccharomycetes</taxon>
        <taxon>Phaffomycetales</taxon>
        <taxon>Phaffomycetaceae</taxon>
        <taxon>Cyberlindnera</taxon>
    </lineage>
</organism>
<dbReference type="Pfam" id="PF01987">
    <property type="entry name" value="AIM24"/>
    <property type="match status" value="1"/>
</dbReference>
<dbReference type="InterPro" id="IPR036983">
    <property type="entry name" value="AIM24_sf"/>
</dbReference>
<dbReference type="GO" id="GO:0007007">
    <property type="term" value="P:inner mitochondrial membrane organization"/>
    <property type="evidence" value="ECO:0007669"/>
    <property type="project" value="TreeGrafter"/>
</dbReference>
<dbReference type="RefSeq" id="XP_020068724.1">
    <property type="nucleotide sequence ID" value="XM_020213841.1"/>
</dbReference>
<dbReference type="AlphaFoldDB" id="A0A0H5CE84"/>
<accession>A0A0H5CE84</accession>
<evidence type="ECO:0000313" key="8">
    <source>
        <dbReference type="EMBL" id="ODV71685.1"/>
    </source>
</evidence>
<sequence length="315" mass="35444">MFRNPIKRSLHTVINDSSKGAIPQSWKDLPTNTGAGLFIEYPKFEPLGTPPTLLHVTLPPSTVLNCRSRSLVAANGSLEKLSSKLSVLNLWKGKPLLYNEITSTSPLSLILSDKNGFLHLPLNENQTWSVLNTDHITGWYGALQINSQIHGVQVTCQSRGDLILNGSRQVFTLELADGEQLFVNPSSIVAYQSENSTSFHKLRLLDLPKFGLWNTITLNAQKLYERLVPKQALTTTTIAPEAQPEDAKLVEVHKPNVFDRFKAWISMELVSLFLKNRLLYEIKGPAKVIVQNDFKTNYSDTFTKDQLNKIYRDIK</sequence>
<evidence type="ECO:0000313" key="9">
    <source>
        <dbReference type="Proteomes" id="UP000038830"/>
    </source>
</evidence>
<reference evidence="8 10" key="3">
    <citation type="journal article" date="2016" name="Proc. Natl. Acad. Sci. U.S.A.">
        <title>Comparative genomics of biotechnologically important yeasts.</title>
        <authorList>
            <person name="Riley R."/>
            <person name="Haridas S."/>
            <person name="Wolfe K.H."/>
            <person name="Lopes M.R."/>
            <person name="Hittinger C.T."/>
            <person name="Goeker M."/>
            <person name="Salamov A.A."/>
            <person name="Wisecaver J.H."/>
            <person name="Long T.M."/>
            <person name="Calvey C.H."/>
            <person name="Aerts A.L."/>
            <person name="Barry K.W."/>
            <person name="Choi C."/>
            <person name="Clum A."/>
            <person name="Coughlan A.Y."/>
            <person name="Deshpande S."/>
            <person name="Douglass A.P."/>
            <person name="Hanson S.J."/>
            <person name="Klenk H.-P."/>
            <person name="LaButti K.M."/>
            <person name="Lapidus A."/>
            <person name="Lindquist E.A."/>
            <person name="Lipzen A.M."/>
            <person name="Meier-Kolthoff J.P."/>
            <person name="Ohm R.A."/>
            <person name="Otillar R.P."/>
            <person name="Pangilinan J.L."/>
            <person name="Peng Y."/>
            <person name="Rokas A."/>
            <person name="Rosa C.A."/>
            <person name="Scheuner C."/>
            <person name="Sibirny A.A."/>
            <person name="Slot J.C."/>
            <person name="Stielow J.B."/>
            <person name="Sun H."/>
            <person name="Kurtzman C.P."/>
            <person name="Blackwell M."/>
            <person name="Grigoriev I.V."/>
            <person name="Jeffries T.W."/>
        </authorList>
    </citation>
    <scope>NUCLEOTIDE SEQUENCE [LARGE SCALE GENOMIC DNA]</scope>
    <source>
        <strain evidence="10">ATCC 18201 / CBS 1600 / BCRC 20928 / JCM 3617 / NBRC 0987 / NRRL Y-1542</strain>
        <strain evidence="8">NRRL Y-1542</strain>
    </source>
</reference>
<keyword evidence="4" id="KW-0809">Transit peptide</keyword>
<evidence type="ECO:0000313" key="10">
    <source>
        <dbReference type="Proteomes" id="UP000094389"/>
    </source>
</evidence>
<gene>
    <name evidence="7" type="ORF">BN1211_3358</name>
    <name evidence="8" type="ORF">CYBJADRAFT_164246</name>
</gene>
<evidence type="ECO:0000313" key="7">
    <source>
        <dbReference type="EMBL" id="CEP22899.1"/>
    </source>
</evidence>
<dbReference type="GeneID" id="30988237"/>